<organism evidence="1 2">
    <name type="scientific">Aquirhabdus parva</name>
    <dbReference type="NCBI Taxonomy" id="2283318"/>
    <lineage>
        <taxon>Bacteria</taxon>
        <taxon>Pseudomonadati</taxon>
        <taxon>Pseudomonadota</taxon>
        <taxon>Gammaproteobacteria</taxon>
        <taxon>Moraxellales</taxon>
        <taxon>Moraxellaceae</taxon>
        <taxon>Aquirhabdus</taxon>
    </lineage>
</organism>
<dbReference type="Gene3D" id="3.10.640.10">
    <property type="entry name" value="Restriction endonuclease-like alpha-beta roll domain"/>
    <property type="match status" value="1"/>
</dbReference>
<dbReference type="PANTHER" id="PTHR38784:SF1">
    <property type="entry name" value="SUCROSE PHOSPHORYLASE"/>
    <property type="match status" value="1"/>
</dbReference>
<evidence type="ECO:0008006" key="3">
    <source>
        <dbReference type="Google" id="ProtNLM"/>
    </source>
</evidence>
<protein>
    <recommendedName>
        <fullName evidence="3">YaeQ family protein</fullName>
    </recommendedName>
</protein>
<sequence length="180" mass="20346">MALKATIYKADLQIADMNRHYYETHSQTIARHPSETEERVMARVLMFGLYASESLSFTKGLFEVDEPDIWDKDLTDAIQLWVDVGQPDETRIKKASNRSKKVVVLSYNSSTDVWWKALESKIARLDNVTVLQLLPETSEALTALVTRSMRFSFTIQDDEILVSSDDGSVDVKLVVLKAGS</sequence>
<reference evidence="1 2" key="1">
    <citation type="submission" date="2018-07" db="EMBL/GenBank/DDBJ databases">
        <title>Genome sequencing of Moraxellaceae gen. HYN0046.</title>
        <authorList>
            <person name="Kim M."/>
            <person name="Yi H."/>
        </authorList>
    </citation>
    <scope>NUCLEOTIDE SEQUENCE [LARGE SCALE GENOMIC DNA]</scope>
    <source>
        <strain evidence="1 2">HYN0046</strain>
    </source>
</reference>
<gene>
    <name evidence="1" type="ORF">HYN46_06385</name>
</gene>
<dbReference type="Pfam" id="PF07152">
    <property type="entry name" value="YaeQ"/>
    <property type="match status" value="1"/>
</dbReference>
<dbReference type="InterPro" id="IPR009822">
    <property type="entry name" value="YaeQ"/>
</dbReference>
<dbReference type="InterPro" id="IPR038590">
    <property type="entry name" value="YaeQ_sf"/>
</dbReference>
<proteinExistence type="predicted"/>
<dbReference type="SMART" id="SM01322">
    <property type="entry name" value="YaeQ"/>
    <property type="match status" value="1"/>
</dbReference>
<accession>A0A345P5C8</accession>
<dbReference type="RefSeq" id="WP_114898597.1">
    <property type="nucleotide sequence ID" value="NZ_CP031222.1"/>
</dbReference>
<dbReference type="EMBL" id="CP031222">
    <property type="protein sequence ID" value="AXI02487.1"/>
    <property type="molecule type" value="Genomic_DNA"/>
</dbReference>
<dbReference type="CDD" id="cd22368">
    <property type="entry name" value="YaeQ-like"/>
    <property type="match status" value="1"/>
</dbReference>
<evidence type="ECO:0000313" key="1">
    <source>
        <dbReference type="EMBL" id="AXI02487.1"/>
    </source>
</evidence>
<dbReference type="PANTHER" id="PTHR38784">
    <property type="entry name" value="SUCROSE PHOSPHORYLASE"/>
    <property type="match status" value="1"/>
</dbReference>
<dbReference type="Proteomes" id="UP000253940">
    <property type="component" value="Chromosome"/>
</dbReference>
<dbReference type="SUPFAM" id="SSF52980">
    <property type="entry name" value="Restriction endonuclease-like"/>
    <property type="match status" value="1"/>
</dbReference>
<dbReference type="AlphaFoldDB" id="A0A345P5C8"/>
<dbReference type="InterPro" id="IPR011335">
    <property type="entry name" value="Restrct_endonuc-II-like"/>
</dbReference>
<evidence type="ECO:0000313" key="2">
    <source>
        <dbReference type="Proteomes" id="UP000253940"/>
    </source>
</evidence>
<dbReference type="OrthoDB" id="5293309at2"/>
<keyword evidence="2" id="KW-1185">Reference proteome</keyword>
<dbReference type="PIRSF" id="PIRSF011484">
    <property type="entry name" value="YaeQ"/>
    <property type="match status" value="1"/>
</dbReference>
<dbReference type="KEGG" id="mbah:HYN46_06385"/>
<name>A0A345P5C8_9GAMM</name>